<evidence type="ECO:0000256" key="1">
    <source>
        <dbReference type="SAM" id="MobiDB-lite"/>
    </source>
</evidence>
<protein>
    <submittedName>
        <fullName evidence="2">Uncharacterized protein</fullName>
    </submittedName>
</protein>
<gene>
    <name evidence="2" type="primary">Cnig_chr_IV.g14218</name>
    <name evidence="2" type="ORF">B9Z55_014218</name>
</gene>
<dbReference type="OrthoDB" id="428734at2759"/>
<comment type="caution">
    <text evidence="2">The sequence shown here is derived from an EMBL/GenBank/DDBJ whole genome shotgun (WGS) entry which is preliminary data.</text>
</comment>
<keyword evidence="3" id="KW-1185">Reference proteome</keyword>
<feature type="region of interest" description="Disordered" evidence="1">
    <location>
        <begin position="1"/>
        <end position="54"/>
    </location>
</feature>
<dbReference type="EMBL" id="PDUG01000004">
    <property type="protein sequence ID" value="PIC34618.1"/>
    <property type="molecule type" value="Genomic_DNA"/>
</dbReference>
<dbReference type="AlphaFoldDB" id="A0A2G5U517"/>
<proteinExistence type="predicted"/>
<accession>A0A2G5U517</accession>
<evidence type="ECO:0000313" key="2">
    <source>
        <dbReference type="EMBL" id="PIC34618.1"/>
    </source>
</evidence>
<feature type="compositionally biased region" description="Basic residues" evidence="1">
    <location>
        <begin position="15"/>
        <end position="25"/>
    </location>
</feature>
<sequence length="290" mass="33361">MGDSGESESPPRRNSSGKRFVRRARRWAELQQKRQGRRSCEDAEIPPVQSEGHFHSNQSHFNGLHMQQLSVNTENNYRPPDLPHIYDYVEMATSGARPMVFEEDLNYEFLTHEEFHLKQALGHTRSFPIAILQSRRRQNHDSNGYSLSYGHNEHQLCQRTNSDAHHYYSFQQPSFSHFQCSSSWNNQARSSLMNPIDNALSLITNDLSVTSLSDMSTTSPSSISNKSEDDIPANFFKILSSLPKSSNFGDPPVNYGSTHSQTFGKFPPIFCLLWEFYAFPKNIHHHNFLY</sequence>
<dbReference type="Proteomes" id="UP000230233">
    <property type="component" value="Chromosome IV"/>
</dbReference>
<name>A0A2G5U517_9PELO</name>
<evidence type="ECO:0000313" key="3">
    <source>
        <dbReference type="Proteomes" id="UP000230233"/>
    </source>
</evidence>
<organism evidence="2 3">
    <name type="scientific">Caenorhabditis nigoni</name>
    <dbReference type="NCBI Taxonomy" id="1611254"/>
    <lineage>
        <taxon>Eukaryota</taxon>
        <taxon>Metazoa</taxon>
        <taxon>Ecdysozoa</taxon>
        <taxon>Nematoda</taxon>
        <taxon>Chromadorea</taxon>
        <taxon>Rhabditida</taxon>
        <taxon>Rhabditina</taxon>
        <taxon>Rhabditomorpha</taxon>
        <taxon>Rhabditoidea</taxon>
        <taxon>Rhabditidae</taxon>
        <taxon>Peloderinae</taxon>
        <taxon>Caenorhabditis</taxon>
    </lineage>
</organism>
<reference evidence="3" key="1">
    <citation type="submission" date="2017-10" db="EMBL/GenBank/DDBJ databases">
        <title>Rapid genome shrinkage in a self-fertile nematode reveals novel sperm competition proteins.</title>
        <authorList>
            <person name="Yin D."/>
            <person name="Schwarz E.M."/>
            <person name="Thomas C.G."/>
            <person name="Felde R.L."/>
            <person name="Korf I.F."/>
            <person name="Cutter A.D."/>
            <person name="Schartner C.M."/>
            <person name="Ralston E.J."/>
            <person name="Meyer B.J."/>
            <person name="Haag E.S."/>
        </authorList>
    </citation>
    <scope>NUCLEOTIDE SEQUENCE [LARGE SCALE GENOMIC DNA]</scope>
    <source>
        <strain evidence="3">JU1422</strain>
    </source>
</reference>